<dbReference type="PANTHER" id="PTHR45655:SF13">
    <property type="entry name" value="SOLUBLE GUANYLATE CYCLASE GCY-32-RELATED"/>
    <property type="match status" value="1"/>
</dbReference>
<evidence type="ECO:0000256" key="2">
    <source>
        <dbReference type="SAM" id="Phobius"/>
    </source>
</evidence>
<dbReference type="InterPro" id="IPR029787">
    <property type="entry name" value="Nucleotide_cyclase"/>
</dbReference>
<dbReference type="SUPFAM" id="SSF55073">
    <property type="entry name" value="Nucleotide cyclase"/>
    <property type="match status" value="1"/>
</dbReference>
<dbReference type="InterPro" id="IPR001054">
    <property type="entry name" value="A/G_cyclase"/>
</dbReference>
<evidence type="ECO:0000259" key="3">
    <source>
        <dbReference type="PROSITE" id="PS50125"/>
    </source>
</evidence>
<feature type="domain" description="Guanylate cyclase" evidence="3">
    <location>
        <begin position="498"/>
        <end position="639"/>
    </location>
</feature>
<feature type="region of interest" description="Disordered" evidence="1">
    <location>
        <begin position="779"/>
        <end position="800"/>
    </location>
</feature>
<dbReference type="PROSITE" id="PS50125">
    <property type="entry name" value="GUANYLATE_CYCLASE_2"/>
    <property type="match status" value="1"/>
</dbReference>
<accession>A0A7S1KU81</accession>
<protein>
    <recommendedName>
        <fullName evidence="3">Guanylate cyclase domain-containing protein</fullName>
    </recommendedName>
</protein>
<dbReference type="AlphaFoldDB" id="A0A7S1KU81"/>
<sequence length="800" mass="90971">MFPQHSWQHRTASTIRKLCSVHCVLAVSLPLTIFVSGILIFVIVIKFLHQPIHLLVDRGVSHLIYMWQLYMFLFAKYNSMVHFTMRRAVKGYAMQRKYNPLDVDDCKFMGLLWATIMKGQKDVLSSLYMQNPANPFLCAVSRTNEKNIFELYIGEQYVKQIFVIDGNTSSIARELDDSEVARRKQSSLNLYNSAWYRYAKTIPSDEIVLIPSFVLLNNSLVSTNVFANAYVSHLNGSEINGIPDGIFQTVYDLYNMQRVLLPKEFQKKSEFFGRRLFVNDKGYVLLSTRTPVDVNGKRTLLHWYDPNINLVTREGIQHILSVFGVSTVKELFDTVPREVVHLTFDTSLHKHYLISFEVLKNPIPDYTTETVMILSIMERKSLLGLTPLIPYLSAIIVLIVLIGVIIIAVAFALCLAIPIDMVSEEMFALSRLKFPKPSMVTGGGIFTIVQPLEVRKMVDTLNQMKNYLKRFKLYLPMHIVRLLVCESQAQNPRTKHITVSFSDIVKFTTISNQLSAIELVQIMSEFYVLSTECVRQNSGWVIEILGDALFVAHGLEDETLRGGPGVLAAAHAHAAIRTCLQINKMLAIQNALWTKQGLPSIRIRHGIATGYVWCGCIGNNWRMQFTVLGDPVKKAHSLESFGNIVCDMDHWEKAILVDEKTVSALSADDDLMVRWIGPKDVPPMMQVYQILGQKSSTSSDVIELNEQLSKDCAQLSDLWEMREVDEFVARCKLLKEKWCNVGSYSKSFEHCLHEAEHFRMRMESERALRQVLQHKDDVENGNGVSLIDSPESSNDTTTDS</sequence>
<dbReference type="GO" id="GO:0008074">
    <property type="term" value="C:guanylate cyclase complex, soluble"/>
    <property type="evidence" value="ECO:0007669"/>
    <property type="project" value="TreeGrafter"/>
</dbReference>
<evidence type="ECO:0000313" key="4">
    <source>
        <dbReference type="EMBL" id="CAD9085602.1"/>
    </source>
</evidence>
<dbReference type="GO" id="GO:0004383">
    <property type="term" value="F:guanylate cyclase activity"/>
    <property type="evidence" value="ECO:0007669"/>
    <property type="project" value="TreeGrafter"/>
</dbReference>
<dbReference type="PANTHER" id="PTHR45655">
    <property type="entry name" value="GUANYLATE CYCLASE SOLUBLE SUBUNIT BETA-2"/>
    <property type="match status" value="1"/>
</dbReference>
<feature type="transmembrane region" description="Helical" evidence="2">
    <location>
        <begin position="21"/>
        <end position="48"/>
    </location>
</feature>
<feature type="compositionally biased region" description="Polar residues" evidence="1">
    <location>
        <begin position="790"/>
        <end position="800"/>
    </location>
</feature>
<keyword evidence="2" id="KW-1133">Transmembrane helix</keyword>
<name>A0A7S1KU81_9EUKA</name>
<keyword evidence="2" id="KW-0812">Transmembrane</keyword>
<proteinExistence type="predicted"/>
<evidence type="ECO:0000256" key="1">
    <source>
        <dbReference type="SAM" id="MobiDB-lite"/>
    </source>
</evidence>
<dbReference type="GO" id="GO:0019934">
    <property type="term" value="P:cGMP-mediated signaling"/>
    <property type="evidence" value="ECO:0007669"/>
    <property type="project" value="TreeGrafter"/>
</dbReference>
<dbReference type="CDD" id="cd07302">
    <property type="entry name" value="CHD"/>
    <property type="match status" value="1"/>
</dbReference>
<dbReference type="SMART" id="SM00044">
    <property type="entry name" value="CYCc"/>
    <property type="match status" value="1"/>
</dbReference>
<dbReference type="EMBL" id="HBGD01010772">
    <property type="protein sequence ID" value="CAD9085602.1"/>
    <property type="molecule type" value="Transcribed_RNA"/>
</dbReference>
<keyword evidence="2" id="KW-0472">Membrane</keyword>
<gene>
    <name evidence="4" type="ORF">PCOS0759_LOCUS8856</name>
</gene>
<dbReference type="Pfam" id="PF00211">
    <property type="entry name" value="Guanylate_cyc"/>
    <property type="match status" value="1"/>
</dbReference>
<organism evidence="4">
    <name type="scientific">Percolomonas cosmopolitus</name>
    <dbReference type="NCBI Taxonomy" id="63605"/>
    <lineage>
        <taxon>Eukaryota</taxon>
        <taxon>Discoba</taxon>
        <taxon>Heterolobosea</taxon>
        <taxon>Tetramitia</taxon>
        <taxon>Eutetramitia</taxon>
        <taxon>Percolomonadidae</taxon>
        <taxon>Percolomonas</taxon>
    </lineage>
</organism>
<dbReference type="Gene3D" id="3.30.70.1230">
    <property type="entry name" value="Nucleotide cyclase"/>
    <property type="match status" value="1"/>
</dbReference>
<feature type="transmembrane region" description="Helical" evidence="2">
    <location>
        <begin position="388"/>
        <end position="413"/>
    </location>
</feature>
<reference evidence="4" key="1">
    <citation type="submission" date="2021-01" db="EMBL/GenBank/DDBJ databases">
        <authorList>
            <person name="Corre E."/>
            <person name="Pelletier E."/>
            <person name="Niang G."/>
            <person name="Scheremetjew M."/>
            <person name="Finn R."/>
            <person name="Kale V."/>
            <person name="Holt S."/>
            <person name="Cochrane G."/>
            <person name="Meng A."/>
            <person name="Brown T."/>
            <person name="Cohen L."/>
        </authorList>
    </citation>
    <scope>NUCLEOTIDE SEQUENCE</scope>
    <source>
        <strain evidence="4">WS</strain>
    </source>
</reference>
<dbReference type="GO" id="GO:0070482">
    <property type="term" value="P:response to oxygen levels"/>
    <property type="evidence" value="ECO:0007669"/>
    <property type="project" value="TreeGrafter"/>
</dbReference>
<feature type="transmembrane region" description="Helical" evidence="2">
    <location>
        <begin position="60"/>
        <end position="77"/>
    </location>
</feature>